<organism evidence="2 3">
    <name type="scientific">Vagococcus luciliae</name>
    <dbReference type="NCBI Taxonomy" id="2920380"/>
    <lineage>
        <taxon>Bacteria</taxon>
        <taxon>Bacillati</taxon>
        <taxon>Bacillota</taxon>
        <taxon>Bacilli</taxon>
        <taxon>Lactobacillales</taxon>
        <taxon>Enterococcaceae</taxon>
        <taxon>Vagococcus</taxon>
    </lineage>
</organism>
<reference evidence="2" key="2">
    <citation type="submission" date="2022-08" db="EMBL/GenBank/DDBJ databases">
        <authorList>
            <person name="Poehlein A."/>
            <person name="Guzman J."/>
            <person name="Daniel R."/>
            <person name="Vilcinskas A."/>
        </authorList>
    </citation>
    <scope>NUCLEOTIDE SEQUENCE</scope>
    <source>
        <strain evidence="2">G314FT</strain>
    </source>
</reference>
<reference evidence="2" key="1">
    <citation type="submission" date="2022-08" db="EMBL/GenBank/DDBJ databases">
        <title>Genome sequence of Vagococcus luciliae DSM 112651.</title>
        <authorList>
            <person name="Juan G."/>
            <person name="Anja P."/>
            <person name="Rolf D."/>
            <person name="Kampfer P."/>
            <person name="Vilcinskas A."/>
        </authorList>
    </citation>
    <scope>NUCLEOTIDE SEQUENCE</scope>
    <source>
        <strain evidence="2">G314FT</strain>
    </source>
</reference>
<name>A0ABY5NYC6_9ENTE</name>
<dbReference type="RefSeq" id="WP_257702168.1">
    <property type="nucleotide sequence ID" value="NZ_CP102451.1"/>
</dbReference>
<evidence type="ECO:0000313" key="2">
    <source>
        <dbReference type="EMBL" id="UUV98660.1"/>
    </source>
</evidence>
<keyword evidence="3" id="KW-1185">Reference proteome</keyword>
<dbReference type="Pfam" id="PF00078">
    <property type="entry name" value="RVT_1"/>
    <property type="match status" value="1"/>
</dbReference>
<dbReference type="EMBL" id="CP102451">
    <property type="protein sequence ID" value="UUV98660.1"/>
    <property type="molecule type" value="Genomic_DNA"/>
</dbReference>
<evidence type="ECO:0000259" key="1">
    <source>
        <dbReference type="PROSITE" id="PS50878"/>
    </source>
</evidence>
<proteinExistence type="predicted"/>
<accession>A0ABY5NYC6</accession>
<sequence>MKKDLFLRTDVLPTEVPTLFSNKSVYLNFSKNKFSLNDGINNALKKITVPYFFFIPKSDKEERKIGLVHPIGQLQMFNYVLKYEKLITSFCKNSQYSVRSPIKRNIPKITKQEVRIKEILKIEEEFSFSDKISVTSEEDQVLFYNYFSYRNYLRIKDLYNSPRFNRDKYKYSYFIKLDIQRCFPSIYTHSLAWAIFGDKALAKKYKGKKFDNTFPNESDTICQKINFNETHGLVVGPEFSRVMAELLFTRIDIDLQMKLKEHGLINKKNYSIYRYVDDYFIFSQHKEEAKLIEDCLKKELNKYNLNLNINKSQMQEKPFRISGNQIMKLKLILKQFNQDKKMSYDIKKENSNSNNEVMFFSSYKGSRNQWNHLFNRVEELIVDNKEEKSKIVNYFLKSIRSSISYDGNHNYVIANILEIVSNIFVLDINYNSTNYLISIYIKILNKAREIAKKCEQKVQICDNEENRRDYEINMVNLAFMEEHIFQNAFRILKNNMSNIEQMNDLIVFMKFLDKKVSSSFLCEILSKYQDSYFICCGVAYYILDNKQEKLDSRFKTVKSKLLKTITNKIYNYKSKGSDYMILEGEYFYFLNDFSKYPGFESSEKNKLVEKLRTEYKRCSSGNTYVWDRITKYSYFEWDSDADSFVRKIVKKSSNTSLNSMVEY</sequence>
<dbReference type="Proteomes" id="UP001058273">
    <property type="component" value="Chromosome"/>
</dbReference>
<dbReference type="SUPFAM" id="SSF56672">
    <property type="entry name" value="DNA/RNA polymerases"/>
    <property type="match status" value="1"/>
</dbReference>
<dbReference type="PROSITE" id="PS50878">
    <property type="entry name" value="RT_POL"/>
    <property type="match status" value="1"/>
</dbReference>
<protein>
    <recommendedName>
        <fullName evidence="1">Reverse transcriptase domain-containing protein</fullName>
    </recommendedName>
</protein>
<dbReference type="CDD" id="cd01646">
    <property type="entry name" value="RT_Bac_retron_I"/>
    <property type="match status" value="1"/>
</dbReference>
<feature type="domain" description="Reverse transcriptase" evidence="1">
    <location>
        <begin position="100"/>
        <end position="326"/>
    </location>
</feature>
<gene>
    <name evidence="2" type="ORF">G314FT_08140</name>
</gene>
<dbReference type="InterPro" id="IPR043502">
    <property type="entry name" value="DNA/RNA_pol_sf"/>
</dbReference>
<dbReference type="InterPro" id="IPR000477">
    <property type="entry name" value="RT_dom"/>
</dbReference>
<evidence type="ECO:0000313" key="3">
    <source>
        <dbReference type="Proteomes" id="UP001058273"/>
    </source>
</evidence>